<evidence type="ECO:0000259" key="6">
    <source>
        <dbReference type="Pfam" id="PF00176"/>
    </source>
</evidence>
<protein>
    <recommendedName>
        <fullName evidence="6">SNF2 N-terminal domain-containing protein</fullName>
    </recommendedName>
</protein>
<feature type="region of interest" description="Disordered" evidence="5">
    <location>
        <begin position="82"/>
        <end position="101"/>
    </location>
</feature>
<dbReference type="EnsemblPlants" id="Zm00001eb405950_T001">
    <property type="protein sequence ID" value="Zm00001eb405950_P001"/>
    <property type="gene ID" value="Zm00001eb405950"/>
</dbReference>
<dbReference type="Proteomes" id="UP000007305">
    <property type="component" value="Chromosome 10"/>
</dbReference>
<evidence type="ECO:0000313" key="7">
    <source>
        <dbReference type="EnsemblPlants" id="Zm00001eb405950_P001"/>
    </source>
</evidence>
<evidence type="ECO:0000256" key="3">
    <source>
        <dbReference type="ARBA" id="ARBA00022806"/>
    </source>
</evidence>
<proteinExistence type="predicted"/>
<evidence type="ECO:0000256" key="5">
    <source>
        <dbReference type="SAM" id="MobiDB-lite"/>
    </source>
</evidence>
<dbReference type="GO" id="GO:0016787">
    <property type="term" value="F:hydrolase activity"/>
    <property type="evidence" value="ECO:0007669"/>
    <property type="project" value="UniProtKB-KW"/>
</dbReference>
<keyword evidence="2" id="KW-0378">Hydrolase</keyword>
<reference evidence="7" key="3">
    <citation type="submission" date="2021-05" db="UniProtKB">
        <authorList>
            <consortium name="EnsemblPlants"/>
        </authorList>
    </citation>
    <scope>IDENTIFICATION</scope>
    <source>
        <strain evidence="7">cv. B73</strain>
    </source>
</reference>
<dbReference type="InterPro" id="IPR027417">
    <property type="entry name" value="P-loop_NTPase"/>
</dbReference>
<keyword evidence="1" id="KW-0547">Nucleotide-binding</keyword>
<reference evidence="8" key="1">
    <citation type="journal article" date="2009" name="Science">
        <title>The B73 maize genome: complexity, diversity, and dynamics.</title>
        <authorList>
            <person name="Schnable P.S."/>
            <person name="Ware D."/>
            <person name="Fulton R.S."/>
            <person name="Stein J.C."/>
            <person name="Wei F."/>
            <person name="Pasternak S."/>
            <person name="Liang C."/>
            <person name="Zhang J."/>
            <person name="Fulton L."/>
            <person name="Graves T.A."/>
            <person name="Minx P."/>
            <person name="Reily A.D."/>
            <person name="Courtney L."/>
            <person name="Kruchowski S.S."/>
            <person name="Tomlinson C."/>
            <person name="Strong C."/>
            <person name="Delehaunty K."/>
            <person name="Fronick C."/>
            <person name="Courtney B."/>
            <person name="Rock S.M."/>
            <person name="Belter E."/>
            <person name="Du F."/>
            <person name="Kim K."/>
            <person name="Abbott R.M."/>
            <person name="Cotton M."/>
            <person name="Levy A."/>
            <person name="Marchetto P."/>
            <person name="Ochoa K."/>
            <person name="Jackson S.M."/>
            <person name="Gillam B."/>
            <person name="Chen W."/>
            <person name="Yan L."/>
            <person name="Higginbotham J."/>
            <person name="Cardenas M."/>
            <person name="Waligorski J."/>
            <person name="Applebaum E."/>
            <person name="Phelps L."/>
            <person name="Falcone J."/>
            <person name="Kanchi K."/>
            <person name="Thane T."/>
            <person name="Scimone A."/>
            <person name="Thane N."/>
            <person name="Henke J."/>
            <person name="Wang T."/>
            <person name="Ruppert J."/>
            <person name="Shah N."/>
            <person name="Rotter K."/>
            <person name="Hodges J."/>
            <person name="Ingenthron E."/>
            <person name="Cordes M."/>
            <person name="Kohlberg S."/>
            <person name="Sgro J."/>
            <person name="Delgado B."/>
            <person name="Mead K."/>
            <person name="Chinwalla A."/>
            <person name="Leonard S."/>
            <person name="Crouse K."/>
            <person name="Collura K."/>
            <person name="Kudrna D."/>
            <person name="Currie J."/>
            <person name="He R."/>
            <person name="Angelova A."/>
            <person name="Rajasekar S."/>
            <person name="Mueller T."/>
            <person name="Lomeli R."/>
            <person name="Scara G."/>
            <person name="Ko A."/>
            <person name="Delaney K."/>
            <person name="Wissotski M."/>
            <person name="Lopez G."/>
            <person name="Campos D."/>
            <person name="Braidotti M."/>
            <person name="Ashley E."/>
            <person name="Golser W."/>
            <person name="Kim H."/>
            <person name="Lee S."/>
            <person name="Lin J."/>
            <person name="Dujmic Z."/>
            <person name="Kim W."/>
            <person name="Talag J."/>
            <person name="Zuccolo A."/>
            <person name="Fan C."/>
            <person name="Sebastian A."/>
            <person name="Kramer M."/>
            <person name="Spiegel L."/>
            <person name="Nascimento L."/>
            <person name="Zutavern T."/>
            <person name="Miller B."/>
            <person name="Ambroise C."/>
            <person name="Muller S."/>
            <person name="Spooner W."/>
            <person name="Narechania A."/>
            <person name="Ren L."/>
            <person name="Wei S."/>
            <person name="Kumari S."/>
            <person name="Faga B."/>
            <person name="Levy M.J."/>
            <person name="McMahan L."/>
            <person name="Van Buren P."/>
            <person name="Vaughn M.W."/>
            <person name="Ying K."/>
            <person name="Yeh C.-T."/>
            <person name="Emrich S.J."/>
            <person name="Jia Y."/>
            <person name="Kalyanaraman A."/>
            <person name="Hsia A.-P."/>
            <person name="Barbazuk W.B."/>
            <person name="Baucom R.S."/>
            <person name="Brutnell T.P."/>
            <person name="Carpita N.C."/>
            <person name="Chaparro C."/>
            <person name="Chia J.-M."/>
            <person name="Deragon J.-M."/>
            <person name="Estill J.C."/>
            <person name="Fu Y."/>
            <person name="Jeddeloh J.A."/>
            <person name="Han Y."/>
            <person name="Lee H."/>
            <person name="Li P."/>
            <person name="Lisch D.R."/>
            <person name="Liu S."/>
            <person name="Liu Z."/>
            <person name="Nagel D.H."/>
            <person name="McCann M.C."/>
            <person name="SanMiguel P."/>
            <person name="Myers A.M."/>
            <person name="Nettleton D."/>
            <person name="Nguyen J."/>
            <person name="Penning B.W."/>
            <person name="Ponnala L."/>
            <person name="Schneider K.L."/>
            <person name="Schwartz D.C."/>
            <person name="Sharma A."/>
            <person name="Soderlund C."/>
            <person name="Springer N.M."/>
            <person name="Sun Q."/>
            <person name="Wang H."/>
            <person name="Waterman M."/>
            <person name="Westerman R."/>
            <person name="Wolfgruber T.K."/>
            <person name="Yang L."/>
            <person name="Yu Y."/>
            <person name="Zhang L."/>
            <person name="Zhou S."/>
            <person name="Zhu Q."/>
            <person name="Bennetzen J.L."/>
            <person name="Dawe R.K."/>
            <person name="Jiang J."/>
            <person name="Jiang N."/>
            <person name="Presting G.G."/>
            <person name="Wessler S.R."/>
            <person name="Aluru S."/>
            <person name="Martienssen R.A."/>
            <person name="Clifton S.W."/>
            <person name="McCombie W.R."/>
            <person name="Wing R.A."/>
            <person name="Wilson R.K."/>
        </authorList>
    </citation>
    <scope>NUCLEOTIDE SEQUENCE [LARGE SCALE GENOMIC DNA]</scope>
    <source>
        <strain evidence="8">cv. B73</strain>
    </source>
</reference>
<dbReference type="InterPro" id="IPR050628">
    <property type="entry name" value="SNF2_RAD54_helicase_TF"/>
</dbReference>
<dbReference type="PANTHER" id="PTHR45626">
    <property type="entry name" value="TRANSCRIPTION TERMINATION FACTOR 2-RELATED"/>
    <property type="match status" value="1"/>
</dbReference>
<sequence>MPWSGSKINPNAYSLPCQVHLFARPAAASIVEVALHEADIDLIHVDHLEFALSQAAAVMEQFKKPDRDHDVDKLFSLVGKERKNQTQPMDPPGMSCYPSSSDTRRRRWGGWCTGRSPPTCRPSGKKEYLKAGSLKVYMYHGERTRDKKELLKYDLVLTTYSIWGTEFEQEDSPVKDIEWFRVILDEAHVIKNSAARQTKAPFSIKSCWQSLIQHPLEKGSKTGLSRLQNLLGAISLRRIKEMDDGNKSMVELPSKTVLACYIDLSAEEREYYD</sequence>
<dbReference type="InterPro" id="IPR000330">
    <property type="entry name" value="SNF2_N"/>
</dbReference>
<dbReference type="AlphaFoldDB" id="A0A804RE81"/>
<evidence type="ECO:0000256" key="2">
    <source>
        <dbReference type="ARBA" id="ARBA00022801"/>
    </source>
</evidence>
<dbReference type="Pfam" id="PF00176">
    <property type="entry name" value="SNF2-rel_dom"/>
    <property type="match status" value="1"/>
</dbReference>
<keyword evidence="3" id="KW-0347">Helicase</keyword>
<dbReference type="InParanoid" id="A0A804RE81"/>
<feature type="domain" description="SNF2 N-terminal" evidence="6">
    <location>
        <begin position="127"/>
        <end position="200"/>
    </location>
</feature>
<evidence type="ECO:0000256" key="4">
    <source>
        <dbReference type="ARBA" id="ARBA00022840"/>
    </source>
</evidence>
<dbReference type="SUPFAM" id="SSF52540">
    <property type="entry name" value="P-loop containing nucleoside triphosphate hydrolases"/>
    <property type="match status" value="1"/>
</dbReference>
<organism evidence="7 8">
    <name type="scientific">Zea mays</name>
    <name type="common">Maize</name>
    <dbReference type="NCBI Taxonomy" id="4577"/>
    <lineage>
        <taxon>Eukaryota</taxon>
        <taxon>Viridiplantae</taxon>
        <taxon>Streptophyta</taxon>
        <taxon>Embryophyta</taxon>
        <taxon>Tracheophyta</taxon>
        <taxon>Spermatophyta</taxon>
        <taxon>Magnoliopsida</taxon>
        <taxon>Liliopsida</taxon>
        <taxon>Poales</taxon>
        <taxon>Poaceae</taxon>
        <taxon>PACMAD clade</taxon>
        <taxon>Panicoideae</taxon>
        <taxon>Andropogonodae</taxon>
        <taxon>Andropogoneae</taxon>
        <taxon>Tripsacinae</taxon>
        <taxon>Zea</taxon>
    </lineage>
</organism>
<reference evidence="7" key="2">
    <citation type="submission" date="2019-07" db="EMBL/GenBank/DDBJ databases">
        <authorList>
            <person name="Seetharam A."/>
            <person name="Woodhouse M."/>
            <person name="Cannon E."/>
        </authorList>
    </citation>
    <scope>NUCLEOTIDE SEQUENCE [LARGE SCALE GENOMIC DNA]</scope>
    <source>
        <strain evidence="7">cv. B73</strain>
    </source>
</reference>
<dbReference type="GO" id="GO:0005524">
    <property type="term" value="F:ATP binding"/>
    <property type="evidence" value="ECO:0007669"/>
    <property type="project" value="UniProtKB-KW"/>
</dbReference>
<evidence type="ECO:0000256" key="1">
    <source>
        <dbReference type="ARBA" id="ARBA00022741"/>
    </source>
</evidence>
<dbReference type="GO" id="GO:0004386">
    <property type="term" value="F:helicase activity"/>
    <property type="evidence" value="ECO:0007669"/>
    <property type="project" value="UniProtKB-KW"/>
</dbReference>
<dbReference type="InterPro" id="IPR038718">
    <property type="entry name" value="SNF2-like_sf"/>
</dbReference>
<dbReference type="PANTHER" id="PTHR45626:SF17">
    <property type="entry name" value="HELICASE-LIKE TRANSCRIPTION FACTOR"/>
    <property type="match status" value="1"/>
</dbReference>
<accession>A0A804RE81</accession>
<keyword evidence="4" id="KW-0067">ATP-binding</keyword>
<dbReference type="Gramene" id="Zm00001eb405950_T001">
    <property type="protein sequence ID" value="Zm00001eb405950_P001"/>
    <property type="gene ID" value="Zm00001eb405950"/>
</dbReference>
<name>A0A804RE81_MAIZE</name>
<keyword evidence="8" id="KW-1185">Reference proteome</keyword>
<dbReference type="Gene3D" id="3.40.50.10810">
    <property type="entry name" value="Tandem AAA-ATPase domain"/>
    <property type="match status" value="1"/>
</dbReference>
<evidence type="ECO:0000313" key="8">
    <source>
        <dbReference type="Proteomes" id="UP000007305"/>
    </source>
</evidence>